<evidence type="ECO:0000313" key="11">
    <source>
        <dbReference type="RefSeq" id="XP_030043035.1"/>
    </source>
</evidence>
<keyword evidence="4 9" id="KW-0812">Transmembrane</keyword>
<reference evidence="11" key="1">
    <citation type="submission" date="2025-08" db="UniProtKB">
        <authorList>
            <consortium name="RefSeq"/>
        </authorList>
    </citation>
    <scope>IDENTIFICATION</scope>
</reference>
<evidence type="ECO:0000256" key="8">
    <source>
        <dbReference type="SAM" id="MobiDB-lite"/>
    </source>
</evidence>
<evidence type="ECO:0000313" key="10">
    <source>
        <dbReference type="Proteomes" id="UP000515156"/>
    </source>
</evidence>
<evidence type="ECO:0000256" key="9">
    <source>
        <dbReference type="SAM" id="Phobius"/>
    </source>
</evidence>
<dbReference type="OrthoDB" id="2376984at2759"/>
<dbReference type="GO" id="GO:0034632">
    <property type="term" value="F:retinol transmembrane transporter activity"/>
    <property type="evidence" value="ECO:0007669"/>
    <property type="project" value="InterPro"/>
</dbReference>
<sequence length="634" mass="73673">MFTSNVTDGQRKENCTTFIQMDLFVHFALIPAVLITLLLSYLQRRTRPHKIDDKLPLEQRFGITVPVNFLSSYSNRWSYGAAWGATASTMFLLFFDEYSNYFNFDIPAWGKVFVYLLSALEVGMDYYPFFACLATTHKLIGSVLGFLYALSWFCVQVVDLFQCPKNSSDSWMTFDKLMPLPSLLCCLFLMGRFIHMFVKFMVACQRAEHIEEEEPFLIGHQFNHVKLLLRRKCDRDDAKKLNILQRIYNWDPNFKFPLRMIITAVLCLICLYNFILADFYLSPKAMKILDSWILNTVNVSYINNTNKILFILKETWFYSTFPAVLLSVIYVFHLLACYREQIRALFEGKMKFIPLKRSPAVLAASIRYTGNQIAYLLWGYLVLHILHFLVGLLITFWFVLPIKQGKGMQVLQGFGYTLLGIVLMVLVIVVQVLAAQFIFLQDKISPSDRNKPLAINNRRAFHNFSYFFMFYSVILGFGVCLLRLIISLLLGSWLLAKIDRSLFPRGYERIDMGYCTWIGMLRVDLHQTHPVVLVFCHLLIQERDVKRQHNMSEATTPADSLQVGRKQRCTAKWQLIYTLLKNPQLIMDRKQHNSLFPIGRDALERQIMSTVHSRNRKHWGSDTPGTGAEDRQGQ</sequence>
<name>A0A6P7WXP2_9AMPH</name>
<evidence type="ECO:0000256" key="3">
    <source>
        <dbReference type="ARBA" id="ARBA00022475"/>
    </source>
</evidence>
<feature type="transmembrane region" description="Helical" evidence="9">
    <location>
        <begin position="139"/>
        <end position="158"/>
    </location>
</feature>
<proteinExistence type="predicted"/>
<evidence type="ECO:0000256" key="4">
    <source>
        <dbReference type="ARBA" id="ARBA00022692"/>
    </source>
</evidence>
<dbReference type="AlphaFoldDB" id="A0A6P7WXP2"/>
<dbReference type="PANTHER" id="PTHR21444">
    <property type="entry name" value="COILED-COIL DOMAIN-CONTAINING PROTEIN 180"/>
    <property type="match status" value="1"/>
</dbReference>
<dbReference type="KEGG" id="muo:115457648"/>
<keyword evidence="6 9" id="KW-0472">Membrane</keyword>
<keyword evidence="2" id="KW-0813">Transport</keyword>
<dbReference type="GO" id="GO:0005886">
    <property type="term" value="C:plasma membrane"/>
    <property type="evidence" value="ECO:0007669"/>
    <property type="project" value="UniProtKB-SubCell"/>
</dbReference>
<keyword evidence="10" id="KW-1185">Reference proteome</keyword>
<keyword evidence="7" id="KW-0675">Receptor</keyword>
<dbReference type="PANTHER" id="PTHR21444:SF18">
    <property type="entry name" value="STIMULATED BY RETINOIC ACID GENE 6 PROTEIN-LIKE"/>
    <property type="match status" value="1"/>
</dbReference>
<dbReference type="GO" id="GO:0071939">
    <property type="term" value="P:vitamin A import into cell"/>
    <property type="evidence" value="ECO:0007669"/>
    <property type="project" value="TreeGrafter"/>
</dbReference>
<comment type="subcellular location">
    <subcellularLocation>
        <location evidence="1">Cell membrane</location>
        <topology evidence="1">Multi-pass membrane protein</topology>
    </subcellularLocation>
</comment>
<dbReference type="InterPro" id="IPR026612">
    <property type="entry name" value="STRA6-like"/>
</dbReference>
<evidence type="ECO:0000256" key="1">
    <source>
        <dbReference type="ARBA" id="ARBA00004651"/>
    </source>
</evidence>
<organism evidence="10 11">
    <name type="scientific">Microcaecilia unicolor</name>
    <dbReference type="NCBI Taxonomy" id="1415580"/>
    <lineage>
        <taxon>Eukaryota</taxon>
        <taxon>Metazoa</taxon>
        <taxon>Chordata</taxon>
        <taxon>Craniata</taxon>
        <taxon>Vertebrata</taxon>
        <taxon>Euteleostomi</taxon>
        <taxon>Amphibia</taxon>
        <taxon>Gymnophiona</taxon>
        <taxon>Siphonopidae</taxon>
        <taxon>Microcaecilia</taxon>
    </lineage>
</organism>
<feature type="transmembrane region" description="Helical" evidence="9">
    <location>
        <begin position="316"/>
        <end position="338"/>
    </location>
</feature>
<dbReference type="GeneID" id="115457648"/>
<evidence type="ECO:0000256" key="2">
    <source>
        <dbReference type="ARBA" id="ARBA00022448"/>
    </source>
</evidence>
<feature type="transmembrane region" description="Helical" evidence="9">
    <location>
        <begin position="414"/>
        <end position="439"/>
    </location>
</feature>
<feature type="transmembrane region" description="Helical" evidence="9">
    <location>
        <begin position="77"/>
        <end position="95"/>
    </location>
</feature>
<evidence type="ECO:0000256" key="5">
    <source>
        <dbReference type="ARBA" id="ARBA00022989"/>
    </source>
</evidence>
<dbReference type="RefSeq" id="XP_030043035.1">
    <property type="nucleotide sequence ID" value="XM_030187175.1"/>
</dbReference>
<feature type="region of interest" description="Disordered" evidence="8">
    <location>
        <begin position="611"/>
        <end position="634"/>
    </location>
</feature>
<dbReference type="InParanoid" id="A0A6P7WXP2"/>
<feature type="transmembrane region" description="Helical" evidence="9">
    <location>
        <begin position="256"/>
        <end position="276"/>
    </location>
</feature>
<dbReference type="Pfam" id="PF14752">
    <property type="entry name" value="RBP_receptor"/>
    <property type="match status" value="1"/>
</dbReference>
<feature type="transmembrane region" description="Helical" evidence="9">
    <location>
        <begin position="384"/>
        <end position="402"/>
    </location>
</feature>
<feature type="transmembrane region" description="Helical" evidence="9">
    <location>
        <begin position="468"/>
        <end position="495"/>
    </location>
</feature>
<accession>A0A6P7WXP2</accession>
<dbReference type="Proteomes" id="UP000515156">
    <property type="component" value="Chromosome 1"/>
</dbReference>
<evidence type="ECO:0000256" key="6">
    <source>
        <dbReference type="ARBA" id="ARBA00023136"/>
    </source>
</evidence>
<keyword evidence="3" id="KW-1003">Cell membrane</keyword>
<evidence type="ECO:0000256" key="7">
    <source>
        <dbReference type="ARBA" id="ARBA00023170"/>
    </source>
</evidence>
<feature type="transmembrane region" description="Helical" evidence="9">
    <location>
        <begin position="107"/>
        <end position="127"/>
    </location>
</feature>
<keyword evidence="5 9" id="KW-1133">Transmembrane helix</keyword>
<dbReference type="GO" id="GO:0038023">
    <property type="term" value="F:signaling receptor activity"/>
    <property type="evidence" value="ECO:0007669"/>
    <property type="project" value="InterPro"/>
</dbReference>
<protein>
    <submittedName>
        <fullName evidence="11">Stimulated by retinoic acid gene 6 protein-like</fullName>
    </submittedName>
</protein>
<feature type="transmembrane region" description="Helical" evidence="9">
    <location>
        <begin position="23"/>
        <end position="42"/>
    </location>
</feature>
<feature type="transmembrane region" description="Helical" evidence="9">
    <location>
        <begin position="178"/>
        <end position="198"/>
    </location>
</feature>
<gene>
    <name evidence="11" type="primary">LOC115457648</name>
</gene>